<evidence type="ECO:0000313" key="2">
    <source>
        <dbReference type="Proteomes" id="UP000295645"/>
    </source>
</evidence>
<proteinExistence type="predicted"/>
<name>A0A4R3YMC4_9GAMM</name>
<dbReference type="Pfam" id="PF16219">
    <property type="entry name" value="DUF4879"/>
    <property type="match status" value="1"/>
</dbReference>
<reference evidence="1 2" key="1">
    <citation type="submission" date="2019-03" db="EMBL/GenBank/DDBJ databases">
        <title>Above-ground endophytic microbial communities from plants in different locations in the United States.</title>
        <authorList>
            <person name="Frank C."/>
        </authorList>
    </citation>
    <scope>NUCLEOTIDE SEQUENCE [LARGE SCALE GENOMIC DNA]</scope>
    <source>
        <strain evidence="1 2">LP_13_YM</strain>
    </source>
</reference>
<organism evidence="1 2">
    <name type="scientific">Luteibacter rhizovicinus</name>
    <dbReference type="NCBI Taxonomy" id="242606"/>
    <lineage>
        <taxon>Bacteria</taxon>
        <taxon>Pseudomonadati</taxon>
        <taxon>Pseudomonadota</taxon>
        <taxon>Gammaproteobacteria</taxon>
        <taxon>Lysobacterales</taxon>
        <taxon>Rhodanobacteraceae</taxon>
        <taxon>Luteibacter</taxon>
    </lineage>
</organism>
<dbReference type="InterPro" id="IPR032624">
    <property type="entry name" value="DUF4879"/>
</dbReference>
<dbReference type="AlphaFoldDB" id="A0A4R3YMC4"/>
<gene>
    <name evidence="1" type="ORF">EC912_104151</name>
</gene>
<keyword evidence="2" id="KW-1185">Reference proteome</keyword>
<dbReference type="Proteomes" id="UP000295645">
    <property type="component" value="Unassembled WGS sequence"/>
</dbReference>
<evidence type="ECO:0000313" key="1">
    <source>
        <dbReference type="EMBL" id="TCV93955.1"/>
    </source>
</evidence>
<accession>A0A4R3YMC4</accession>
<sequence>MTIVTDEIGYGRYAQATLLSNPLQEIRTEPLCSAANPQPCSRGTIVGYRRYWNASGYQGGNFNFTVYPSNGGGSVRSASITIQ</sequence>
<comment type="caution">
    <text evidence="1">The sequence shown here is derived from an EMBL/GenBank/DDBJ whole genome shotgun (WGS) entry which is preliminary data.</text>
</comment>
<protein>
    <submittedName>
        <fullName evidence="1">Uncharacterized protein DUF4879</fullName>
    </submittedName>
</protein>
<dbReference type="EMBL" id="SMCS01000004">
    <property type="protein sequence ID" value="TCV93955.1"/>
    <property type="molecule type" value="Genomic_DNA"/>
</dbReference>